<reference evidence="9" key="1">
    <citation type="submission" date="2018-11" db="EMBL/GenBank/DDBJ databases">
        <title>Complete genome sequence of Paenibacillus sp. ML311-T8.</title>
        <authorList>
            <person name="Nam Y.-D."/>
            <person name="Kang J."/>
            <person name="Chung W.-H."/>
            <person name="Park Y.S."/>
        </authorList>
    </citation>
    <scope>NUCLEOTIDE SEQUENCE [LARGE SCALE GENOMIC DNA]</scope>
    <source>
        <strain evidence="9">ML311-T8</strain>
    </source>
</reference>
<name>A0A6B8RY35_9BACL</name>
<comment type="pathway">
    <text evidence="3 7">Amino-sugar metabolism; N-acetylneuraminate degradation; D-fructose 6-phosphate from N-acetylneuraminate: step 3/5.</text>
</comment>
<evidence type="ECO:0000256" key="2">
    <source>
        <dbReference type="ARBA" id="ARBA00002147"/>
    </source>
</evidence>
<keyword evidence="6 7" id="KW-0119">Carbohydrate metabolism</keyword>
<evidence type="ECO:0000256" key="6">
    <source>
        <dbReference type="ARBA" id="ARBA00023277"/>
    </source>
</evidence>
<dbReference type="CDD" id="cd04729">
    <property type="entry name" value="NanE"/>
    <property type="match status" value="1"/>
</dbReference>
<organism evidence="8 9">
    <name type="scientific">Paenibacillus psychroresistens</name>
    <dbReference type="NCBI Taxonomy" id="1778678"/>
    <lineage>
        <taxon>Bacteria</taxon>
        <taxon>Bacillati</taxon>
        <taxon>Bacillota</taxon>
        <taxon>Bacilli</taxon>
        <taxon>Bacillales</taxon>
        <taxon>Paenibacillaceae</taxon>
        <taxon>Paenibacillus</taxon>
    </lineage>
</organism>
<dbReference type="AlphaFoldDB" id="A0A6B8RY35"/>
<dbReference type="KEGG" id="ppsc:EHS13_22810"/>
<dbReference type="Proteomes" id="UP000426246">
    <property type="component" value="Chromosome"/>
</dbReference>
<dbReference type="HAMAP" id="MF_01235">
    <property type="entry name" value="ManNAc6P_epimer"/>
    <property type="match status" value="1"/>
</dbReference>
<dbReference type="GO" id="GO:0005975">
    <property type="term" value="P:carbohydrate metabolic process"/>
    <property type="evidence" value="ECO:0007669"/>
    <property type="project" value="UniProtKB-UniRule"/>
</dbReference>
<dbReference type="Gene3D" id="3.20.20.70">
    <property type="entry name" value="Aldolase class I"/>
    <property type="match status" value="1"/>
</dbReference>
<evidence type="ECO:0000256" key="1">
    <source>
        <dbReference type="ARBA" id="ARBA00000056"/>
    </source>
</evidence>
<sequence>MDRGLVVSCQSFPGEPLYGPNYMASMAKAAVIGGAVGIRANSPEQIAEIKQEVQLPIIGLWKREFAGFDVYITPRFEDAKAVFEAGADVVAIDATHRPRPDGLTLEQTIRMLRELQIPVMADISTYEEGIAAEAYGADFISTTLSGYTSYSPQQKGPDLRLLARLAGIVRVPVVAEGRISTPQHAVQALELGATFVVVGGAITRPHQIVTGFTDALRSFDESVTVR</sequence>
<keyword evidence="5 7" id="KW-0413">Isomerase</keyword>
<dbReference type="PANTHER" id="PTHR36204">
    <property type="entry name" value="N-ACETYLMANNOSAMINE-6-PHOSPHATE 2-EPIMERASE-RELATED"/>
    <property type="match status" value="1"/>
</dbReference>
<evidence type="ECO:0000313" key="9">
    <source>
        <dbReference type="Proteomes" id="UP000426246"/>
    </source>
</evidence>
<dbReference type="PANTHER" id="PTHR36204:SF1">
    <property type="entry name" value="N-ACETYLMANNOSAMINE-6-PHOSPHATE 2-EPIMERASE-RELATED"/>
    <property type="match status" value="1"/>
</dbReference>
<evidence type="ECO:0000256" key="5">
    <source>
        <dbReference type="ARBA" id="ARBA00023235"/>
    </source>
</evidence>
<evidence type="ECO:0000256" key="3">
    <source>
        <dbReference type="ARBA" id="ARBA00005081"/>
    </source>
</evidence>
<gene>
    <name evidence="7" type="primary">nanE</name>
    <name evidence="8" type="ORF">EHS13_22810</name>
</gene>
<evidence type="ECO:0000256" key="7">
    <source>
        <dbReference type="HAMAP-Rule" id="MF_01235"/>
    </source>
</evidence>
<dbReference type="OrthoDB" id="9781704at2"/>
<dbReference type="UniPathway" id="UPA00629">
    <property type="reaction ID" value="UER00682"/>
</dbReference>
<keyword evidence="9" id="KW-1185">Reference proteome</keyword>
<comment type="catalytic activity">
    <reaction evidence="1 7">
        <text>an N-acyl-D-glucosamine 6-phosphate = an N-acyl-D-mannosamine 6-phosphate</text>
        <dbReference type="Rhea" id="RHEA:23932"/>
        <dbReference type="ChEBI" id="CHEBI:57599"/>
        <dbReference type="ChEBI" id="CHEBI:57666"/>
        <dbReference type="EC" id="5.1.3.9"/>
    </reaction>
</comment>
<dbReference type="GO" id="GO:0019262">
    <property type="term" value="P:N-acetylneuraminate catabolic process"/>
    <property type="evidence" value="ECO:0007669"/>
    <property type="project" value="UniProtKB-UniRule"/>
</dbReference>
<proteinExistence type="inferred from homology"/>
<comment type="similarity">
    <text evidence="4 7">Belongs to the NanE family.</text>
</comment>
<accession>A0A6B8RY35</accession>
<dbReference type="GO" id="GO:0006053">
    <property type="term" value="P:N-acetylmannosamine catabolic process"/>
    <property type="evidence" value="ECO:0007669"/>
    <property type="project" value="TreeGrafter"/>
</dbReference>
<comment type="function">
    <text evidence="2 7">Converts N-acetylmannosamine-6-phosphate (ManNAc-6-P) to N-acetylglucosamine-6-phosphate (GlcNAc-6-P).</text>
</comment>
<dbReference type="InterPro" id="IPR011060">
    <property type="entry name" value="RibuloseP-bd_barrel"/>
</dbReference>
<dbReference type="InterPro" id="IPR013785">
    <property type="entry name" value="Aldolase_TIM"/>
</dbReference>
<dbReference type="NCBIfam" id="NF002231">
    <property type="entry name" value="PRK01130.1"/>
    <property type="match status" value="1"/>
</dbReference>
<dbReference type="EMBL" id="CP034235">
    <property type="protein sequence ID" value="QGR00214.1"/>
    <property type="molecule type" value="Genomic_DNA"/>
</dbReference>
<dbReference type="Pfam" id="PF04131">
    <property type="entry name" value="NanE"/>
    <property type="match status" value="1"/>
</dbReference>
<evidence type="ECO:0000313" key="8">
    <source>
        <dbReference type="EMBL" id="QGR00214.1"/>
    </source>
</evidence>
<dbReference type="SUPFAM" id="SSF51366">
    <property type="entry name" value="Ribulose-phoshate binding barrel"/>
    <property type="match status" value="1"/>
</dbReference>
<dbReference type="GO" id="GO:0005829">
    <property type="term" value="C:cytosol"/>
    <property type="evidence" value="ECO:0007669"/>
    <property type="project" value="TreeGrafter"/>
</dbReference>
<dbReference type="GO" id="GO:0047465">
    <property type="term" value="F:N-acylglucosamine-6-phosphate 2-epimerase activity"/>
    <property type="evidence" value="ECO:0007669"/>
    <property type="project" value="UniProtKB-EC"/>
</dbReference>
<dbReference type="EC" id="5.1.3.9" evidence="7"/>
<protein>
    <recommendedName>
        <fullName evidence="7">Putative N-acetylmannosamine-6-phosphate 2-epimerase</fullName>
        <ecNumber evidence="7">5.1.3.9</ecNumber>
    </recommendedName>
    <alternativeName>
        <fullName evidence="7">ManNAc-6-P epimerase</fullName>
    </alternativeName>
</protein>
<dbReference type="InterPro" id="IPR007260">
    <property type="entry name" value="NanE"/>
</dbReference>
<evidence type="ECO:0000256" key="4">
    <source>
        <dbReference type="ARBA" id="ARBA00007439"/>
    </source>
</evidence>